<evidence type="ECO:0000313" key="1">
    <source>
        <dbReference type="Ensembl" id="ENSDLAP00005026346.2"/>
    </source>
</evidence>
<dbReference type="GeneTree" id="ENSGT00400000024875"/>
<dbReference type="PANTHER" id="PTHR39244:SF5">
    <property type="entry name" value="NATTERIN-3-LIKE"/>
    <property type="match status" value="1"/>
</dbReference>
<dbReference type="Pfam" id="PF11901">
    <property type="entry name" value="DM9"/>
    <property type="match status" value="1"/>
</dbReference>
<dbReference type="Gene3D" id="2.170.15.10">
    <property type="entry name" value="Proaerolysin, chain A, domain 3"/>
    <property type="match status" value="1"/>
</dbReference>
<name>A0A8C4EYX9_DICLA</name>
<reference evidence="1" key="2">
    <citation type="submission" date="2025-09" db="UniProtKB">
        <authorList>
            <consortium name="Ensembl"/>
        </authorList>
    </citation>
    <scope>IDENTIFICATION</scope>
</reference>
<evidence type="ECO:0000313" key="2">
    <source>
        <dbReference type="Proteomes" id="UP000694389"/>
    </source>
</evidence>
<accession>A0A8C4EYX9</accession>
<protein>
    <recommendedName>
        <fullName evidence="3">Natterin-3</fullName>
    </recommendedName>
</protein>
<sequence length="341" mass="38344">SSRPMTLTQCGYAPPFPSFCNSAHLKWMTWTGSLPNGSVGIFNSYADRYDYVCKYNCHAGFYNPNYGPYCHYPYGDKEVRGEPFDILVNKDNFEILDWKDGSYGSVPQHSLRTCSAYDIYVGKNKYGLGTVHVRHQAFFLPWKGSEYFYKSYQVLTCIQDVHSEHISNVIYNINRAKIIQYPPESINSFSSTNSGSSPVVTTSTVSATIRVEKRWNIASSVKTGVKTTFIGGLPNFISGGVEVSAEVSFEFSGGHTTTEENQHSISITLTVPPKHTCTGHLVGYKSQANIPFTARLSRTYTNGQTTWTKNIWRKLLASYNQFYSSVDNASYQDFVVCISHY</sequence>
<dbReference type="Proteomes" id="UP000694389">
    <property type="component" value="Unassembled WGS sequence"/>
</dbReference>
<dbReference type="PANTHER" id="PTHR39244">
    <property type="entry name" value="NATTERIN-4"/>
    <property type="match status" value="1"/>
</dbReference>
<dbReference type="AlphaFoldDB" id="A0A8C4EYX9"/>
<dbReference type="InterPro" id="IPR006616">
    <property type="entry name" value="DM9_repeat"/>
</dbReference>
<proteinExistence type="predicted"/>
<evidence type="ECO:0008006" key="3">
    <source>
        <dbReference type="Google" id="ProtNLM"/>
    </source>
</evidence>
<keyword evidence="2" id="KW-1185">Reference proteome</keyword>
<dbReference type="SUPFAM" id="SSF56973">
    <property type="entry name" value="Aerolisin/ETX pore-forming domain"/>
    <property type="match status" value="1"/>
</dbReference>
<dbReference type="Ensembl" id="ENSDLAT00005028143.2">
    <property type="protein sequence ID" value="ENSDLAP00005026346.2"/>
    <property type="gene ID" value="ENSDLAG00005011936.2"/>
</dbReference>
<dbReference type="CDD" id="cd20220">
    <property type="entry name" value="PFM_natterin-3-like"/>
    <property type="match status" value="1"/>
</dbReference>
<dbReference type="InterPro" id="IPR053237">
    <property type="entry name" value="Natterin_C"/>
</dbReference>
<organism evidence="1 2">
    <name type="scientific">Dicentrarchus labrax</name>
    <name type="common">European seabass</name>
    <name type="synonym">Morone labrax</name>
    <dbReference type="NCBI Taxonomy" id="13489"/>
    <lineage>
        <taxon>Eukaryota</taxon>
        <taxon>Metazoa</taxon>
        <taxon>Chordata</taxon>
        <taxon>Craniata</taxon>
        <taxon>Vertebrata</taxon>
        <taxon>Euteleostomi</taxon>
        <taxon>Actinopterygii</taxon>
        <taxon>Neopterygii</taxon>
        <taxon>Teleostei</taxon>
        <taxon>Neoteleostei</taxon>
        <taxon>Acanthomorphata</taxon>
        <taxon>Eupercaria</taxon>
        <taxon>Moronidae</taxon>
        <taxon>Dicentrarchus</taxon>
    </lineage>
</organism>
<reference evidence="1" key="1">
    <citation type="submission" date="2025-08" db="UniProtKB">
        <authorList>
            <consortium name="Ensembl"/>
        </authorList>
    </citation>
    <scope>IDENTIFICATION</scope>
</reference>